<evidence type="ECO:0000256" key="4">
    <source>
        <dbReference type="ARBA" id="ARBA00022679"/>
    </source>
</evidence>
<dbReference type="Proteomes" id="UP000001542">
    <property type="component" value="Unassembled WGS sequence"/>
</dbReference>
<dbReference type="STRING" id="5722.A2DHP4"/>
<dbReference type="GO" id="GO:0008318">
    <property type="term" value="F:protein prenyltransferase activity"/>
    <property type="evidence" value="ECO:0007669"/>
    <property type="project" value="InterPro"/>
</dbReference>
<comment type="similarity">
    <text evidence="2">Belongs to the protein prenyltransferase subunit beta family.</text>
</comment>
<keyword evidence="10" id="KW-1185">Reference proteome</keyword>
<dbReference type="eggNOG" id="KOG0365">
    <property type="taxonomic scope" value="Eukaryota"/>
</dbReference>
<feature type="domain" description="Prenyltransferase alpha-alpha toroid" evidence="8">
    <location>
        <begin position="5"/>
        <end position="278"/>
    </location>
</feature>
<evidence type="ECO:0000313" key="9">
    <source>
        <dbReference type="EMBL" id="EAY20092.1"/>
    </source>
</evidence>
<dbReference type="PANTHER" id="PTHR11774">
    <property type="entry name" value="GERANYLGERANYL TRANSFERASE TYPE BETA SUBUNIT"/>
    <property type="match status" value="1"/>
</dbReference>
<dbReference type="InterPro" id="IPR001330">
    <property type="entry name" value="Prenyltrans"/>
</dbReference>
<dbReference type="OrthoDB" id="10261146at2759"/>
<dbReference type="GO" id="GO:0005965">
    <property type="term" value="C:protein farnesyltransferase complex"/>
    <property type="evidence" value="ECO:0000318"/>
    <property type="project" value="GO_Central"/>
</dbReference>
<evidence type="ECO:0000256" key="6">
    <source>
        <dbReference type="ARBA" id="ARBA00022737"/>
    </source>
</evidence>
<evidence type="ECO:0000256" key="7">
    <source>
        <dbReference type="ARBA" id="ARBA00022833"/>
    </source>
</evidence>
<dbReference type="PANTHER" id="PTHR11774:SF6">
    <property type="entry name" value="PROTEIN FARNESYLTRANSFERASE SUBUNIT BETA"/>
    <property type="match status" value="1"/>
</dbReference>
<reference evidence="9" key="2">
    <citation type="journal article" date="2007" name="Science">
        <title>Draft genome sequence of the sexually transmitted pathogen Trichomonas vaginalis.</title>
        <authorList>
            <person name="Carlton J.M."/>
            <person name="Hirt R.P."/>
            <person name="Silva J.C."/>
            <person name="Delcher A.L."/>
            <person name="Schatz M."/>
            <person name="Zhao Q."/>
            <person name="Wortman J.R."/>
            <person name="Bidwell S.L."/>
            <person name="Alsmark U.C.M."/>
            <person name="Besteiro S."/>
            <person name="Sicheritz-Ponten T."/>
            <person name="Noel C.J."/>
            <person name="Dacks J.B."/>
            <person name="Foster P.G."/>
            <person name="Simillion C."/>
            <person name="Van de Peer Y."/>
            <person name="Miranda-Saavedra D."/>
            <person name="Barton G.J."/>
            <person name="Westrop G.D."/>
            <person name="Mueller S."/>
            <person name="Dessi D."/>
            <person name="Fiori P.L."/>
            <person name="Ren Q."/>
            <person name="Paulsen I."/>
            <person name="Zhang H."/>
            <person name="Bastida-Corcuera F.D."/>
            <person name="Simoes-Barbosa A."/>
            <person name="Brown M.T."/>
            <person name="Hayes R.D."/>
            <person name="Mukherjee M."/>
            <person name="Okumura C.Y."/>
            <person name="Schneider R."/>
            <person name="Smith A.J."/>
            <person name="Vanacova S."/>
            <person name="Villalvazo M."/>
            <person name="Haas B.J."/>
            <person name="Pertea M."/>
            <person name="Feldblyum T.V."/>
            <person name="Utterback T.R."/>
            <person name="Shu C.L."/>
            <person name="Osoegawa K."/>
            <person name="de Jong P.J."/>
            <person name="Hrdy I."/>
            <person name="Horvathova L."/>
            <person name="Zubacova Z."/>
            <person name="Dolezal P."/>
            <person name="Malik S.B."/>
            <person name="Logsdon J.M. Jr."/>
            <person name="Henze K."/>
            <person name="Gupta A."/>
            <person name="Wang C.C."/>
            <person name="Dunne R.L."/>
            <person name="Upcroft J.A."/>
            <person name="Upcroft P."/>
            <person name="White O."/>
            <person name="Salzberg S.L."/>
            <person name="Tang P."/>
            <person name="Chiu C.-H."/>
            <person name="Lee Y.-S."/>
            <person name="Embley T.M."/>
            <person name="Coombs G.H."/>
            <person name="Mottram J.C."/>
            <person name="Tachezy J."/>
            <person name="Fraser-Liggett C.M."/>
            <person name="Johnson P.J."/>
        </authorList>
    </citation>
    <scope>NUCLEOTIDE SEQUENCE [LARGE SCALE GENOMIC DNA]</scope>
    <source>
        <strain evidence="9">G3</strain>
    </source>
</reference>
<comment type="cofactor">
    <cofactor evidence="1">
        <name>Zn(2+)</name>
        <dbReference type="ChEBI" id="CHEBI:29105"/>
    </cofactor>
</comment>
<reference evidence="9" key="1">
    <citation type="submission" date="2006-10" db="EMBL/GenBank/DDBJ databases">
        <authorList>
            <person name="Amadeo P."/>
            <person name="Zhao Q."/>
            <person name="Wortman J."/>
            <person name="Fraser-Liggett C."/>
            <person name="Carlton J."/>
        </authorList>
    </citation>
    <scope>NUCLEOTIDE SEQUENCE</scope>
    <source>
        <strain evidence="9">G3</strain>
    </source>
</reference>
<sequence length="313" mass="34960">MRDESFEPWQPFYALLPIIIANQENQIDLEKFIKNTIKLLKNRESVYCGWGPSNYEGPEMVPLYGNLILLGLLGTEEAYELADRKKFYQYIMSCKNPDGSFSSSPGSSTDLRTTFSALFVAWILNIITPELSAGLVDLVKSCQTYEGGFSPMPNAETHGGYTYCAVGILYILNKLNEININKVIRFIADRQDSFSGGFNGRTGKLVDSCYCWWVGSPARTLANYLDIGPFWDDKAISQFLLRIVQGKYGGFCDHPPDFADSFHTLFGSAGLAVVGNLEPDCLSGVPTTETISSIPIEKFEKIKKYFESKPFTP</sequence>
<gene>
    <name evidence="9" type="ORF">TVAG_366000</name>
</gene>
<keyword evidence="3" id="KW-0637">Prenyltransferase</keyword>
<accession>A2DHP4</accession>
<evidence type="ECO:0000313" key="10">
    <source>
        <dbReference type="Proteomes" id="UP000001542"/>
    </source>
</evidence>
<dbReference type="SUPFAM" id="SSF48239">
    <property type="entry name" value="Terpenoid cyclases/Protein prenyltransferases"/>
    <property type="match status" value="1"/>
</dbReference>
<dbReference type="InterPro" id="IPR045089">
    <property type="entry name" value="PGGT1B-like"/>
</dbReference>
<dbReference type="SMR" id="A2DHP4"/>
<dbReference type="GO" id="GO:0046872">
    <property type="term" value="F:metal ion binding"/>
    <property type="evidence" value="ECO:0007669"/>
    <property type="project" value="UniProtKB-KW"/>
</dbReference>
<dbReference type="VEuPathDB" id="TrichDB:TVAGG3_0303020"/>
<dbReference type="RefSeq" id="XP_001581078.1">
    <property type="nucleotide sequence ID" value="XM_001581028.1"/>
</dbReference>
<proteinExistence type="inferred from homology"/>
<dbReference type="AlphaFoldDB" id="A2DHP4"/>
<keyword evidence="7" id="KW-0862">Zinc</keyword>
<dbReference type="Pfam" id="PF00432">
    <property type="entry name" value="Prenyltrans"/>
    <property type="match status" value="1"/>
</dbReference>
<dbReference type="VEuPathDB" id="TrichDB:TVAG_366000"/>
<evidence type="ECO:0000256" key="1">
    <source>
        <dbReference type="ARBA" id="ARBA00001947"/>
    </source>
</evidence>
<dbReference type="KEGG" id="tva:5465626"/>
<evidence type="ECO:0000259" key="8">
    <source>
        <dbReference type="Pfam" id="PF00432"/>
    </source>
</evidence>
<evidence type="ECO:0000256" key="2">
    <source>
        <dbReference type="ARBA" id="ARBA00010497"/>
    </source>
</evidence>
<keyword evidence="6" id="KW-0677">Repeat</keyword>
<dbReference type="InterPro" id="IPR008930">
    <property type="entry name" value="Terpenoid_cyclase/PrenylTrfase"/>
</dbReference>
<keyword evidence="5" id="KW-0479">Metal-binding</keyword>
<dbReference type="InParanoid" id="A2DHP4"/>
<evidence type="ECO:0000256" key="3">
    <source>
        <dbReference type="ARBA" id="ARBA00022602"/>
    </source>
</evidence>
<dbReference type="CDD" id="cd02890">
    <property type="entry name" value="PTase"/>
    <property type="match status" value="1"/>
</dbReference>
<dbReference type="Gene3D" id="1.50.10.20">
    <property type="match status" value="1"/>
</dbReference>
<evidence type="ECO:0000256" key="5">
    <source>
        <dbReference type="ARBA" id="ARBA00022723"/>
    </source>
</evidence>
<keyword evidence="4" id="KW-0808">Transferase</keyword>
<organism evidence="9 10">
    <name type="scientific">Trichomonas vaginalis (strain ATCC PRA-98 / G3)</name>
    <dbReference type="NCBI Taxonomy" id="412133"/>
    <lineage>
        <taxon>Eukaryota</taxon>
        <taxon>Metamonada</taxon>
        <taxon>Parabasalia</taxon>
        <taxon>Trichomonadida</taxon>
        <taxon>Trichomonadidae</taxon>
        <taxon>Trichomonas</taxon>
    </lineage>
</organism>
<dbReference type="EMBL" id="DS113201">
    <property type="protein sequence ID" value="EAY20092.1"/>
    <property type="molecule type" value="Genomic_DNA"/>
</dbReference>
<name>A2DHP4_TRIV3</name>
<protein>
    <submittedName>
        <fullName evidence="9">Prenyltransferase and squalene oxidase repeat family protein</fullName>
    </submittedName>
</protein>